<dbReference type="EMBL" id="JAIWYP010000013">
    <property type="protein sequence ID" value="KAH3716166.1"/>
    <property type="molecule type" value="Genomic_DNA"/>
</dbReference>
<dbReference type="SUPFAM" id="SSF51445">
    <property type="entry name" value="(Trans)glycosidases"/>
    <property type="match status" value="1"/>
</dbReference>
<keyword evidence="2 5" id="KW-0378">Hydrolase</keyword>
<evidence type="ECO:0000256" key="5">
    <source>
        <dbReference type="RuleBase" id="RU000489"/>
    </source>
</evidence>
<name>A0A9D4HGN2_DREPO</name>
<sequence length="407" mass="45663">MALEVTWTLLLGLLGFGHVYLTLTYTGRDLKRKDHLTVPPLLCYFNLDDSWPDNGTLHPALNSTLCSHLIFISSGISDCQIAPYSPGDVTRYFAKIPLLRKQNPDLKILLSNGGGDNHGFSPVLGSAENRTKFVNSALPFLKKYDFDGLDVDWEFPGWQLPIGQRANFTLLLKDMRAAFDVELAQTGRKYTLSAAVAAGRSVMVIYDVPALAMSLDFINLMCYDYHGYASYDPITGYNSPLYPTDWDKQIVITSGNVGWSSYEWYKRGMPKEQIMVGIPTYTHTWTLEDPRYHEHNAPATGPGKECNECSFAWVCDFLSRPGTTRVVDQDAAVPYMYNGDQWVSYDDVDSLILKTEWILSNGFAGVMVYSLNADDYSGACRKGRFPLLNAIKATMNRTKTVHTLLRS</sequence>
<dbReference type="Pfam" id="PF00704">
    <property type="entry name" value="Glyco_hydro_18"/>
    <property type="match status" value="1"/>
</dbReference>
<dbReference type="GO" id="GO:0006032">
    <property type="term" value="P:chitin catabolic process"/>
    <property type="evidence" value="ECO:0007669"/>
    <property type="project" value="TreeGrafter"/>
</dbReference>
<dbReference type="InterPro" id="IPR011583">
    <property type="entry name" value="Chitinase_II/V-like_cat"/>
</dbReference>
<accession>A0A9D4HGN2</accession>
<dbReference type="GO" id="GO:0004568">
    <property type="term" value="F:chitinase activity"/>
    <property type="evidence" value="ECO:0007669"/>
    <property type="project" value="UniProtKB-ARBA"/>
</dbReference>
<gene>
    <name evidence="9" type="ORF">DPMN_058885</name>
</gene>
<reference evidence="9" key="1">
    <citation type="journal article" date="2019" name="bioRxiv">
        <title>The Genome of the Zebra Mussel, Dreissena polymorpha: A Resource for Invasive Species Research.</title>
        <authorList>
            <person name="McCartney M.A."/>
            <person name="Auch B."/>
            <person name="Kono T."/>
            <person name="Mallez S."/>
            <person name="Zhang Y."/>
            <person name="Obille A."/>
            <person name="Becker A."/>
            <person name="Abrahante J.E."/>
            <person name="Garbe J."/>
            <person name="Badalamenti J.P."/>
            <person name="Herman A."/>
            <person name="Mangelson H."/>
            <person name="Liachko I."/>
            <person name="Sullivan S."/>
            <person name="Sone E.D."/>
            <person name="Koren S."/>
            <person name="Silverstein K.A.T."/>
            <person name="Beckman K.B."/>
            <person name="Gohl D.M."/>
        </authorList>
    </citation>
    <scope>NUCLEOTIDE SEQUENCE</scope>
    <source>
        <strain evidence="9">Duluth1</strain>
        <tissue evidence="9">Whole animal</tissue>
    </source>
</reference>
<feature type="transmembrane region" description="Helical" evidence="7">
    <location>
        <begin position="6"/>
        <end position="23"/>
    </location>
</feature>
<dbReference type="OrthoDB" id="76388at2759"/>
<proteinExistence type="inferred from homology"/>
<dbReference type="InterPro" id="IPR029070">
    <property type="entry name" value="Chitinase_insertion_sf"/>
</dbReference>
<keyword evidence="7" id="KW-0472">Membrane</keyword>
<evidence type="ECO:0000256" key="7">
    <source>
        <dbReference type="SAM" id="Phobius"/>
    </source>
</evidence>
<evidence type="ECO:0000259" key="8">
    <source>
        <dbReference type="PROSITE" id="PS51910"/>
    </source>
</evidence>
<keyword evidence="7" id="KW-1133">Transmembrane helix</keyword>
<dbReference type="PROSITE" id="PS01095">
    <property type="entry name" value="GH18_1"/>
    <property type="match status" value="1"/>
</dbReference>
<comment type="similarity">
    <text evidence="6">Belongs to the glycosyl hydrolase 18 family.</text>
</comment>
<keyword evidence="10" id="KW-1185">Reference proteome</keyword>
<evidence type="ECO:0000256" key="6">
    <source>
        <dbReference type="RuleBase" id="RU004453"/>
    </source>
</evidence>
<evidence type="ECO:0000256" key="2">
    <source>
        <dbReference type="ARBA" id="ARBA00022801"/>
    </source>
</evidence>
<dbReference type="SUPFAM" id="SSF54556">
    <property type="entry name" value="Chitinase insertion domain"/>
    <property type="match status" value="1"/>
</dbReference>
<feature type="domain" description="GH18" evidence="8">
    <location>
        <begin position="39"/>
        <end position="398"/>
    </location>
</feature>
<dbReference type="PANTHER" id="PTHR11177:SF390">
    <property type="entry name" value="CHITINASE 11"/>
    <property type="match status" value="1"/>
</dbReference>
<keyword evidence="1" id="KW-0732">Signal</keyword>
<dbReference type="InterPro" id="IPR001579">
    <property type="entry name" value="Glyco_hydro_18_chit_AS"/>
</dbReference>
<dbReference type="Gene3D" id="3.20.20.80">
    <property type="entry name" value="Glycosidases"/>
    <property type="match status" value="1"/>
</dbReference>
<dbReference type="GO" id="GO:0005975">
    <property type="term" value="P:carbohydrate metabolic process"/>
    <property type="evidence" value="ECO:0007669"/>
    <property type="project" value="InterPro"/>
</dbReference>
<protein>
    <recommendedName>
        <fullName evidence="8">GH18 domain-containing protein</fullName>
    </recommendedName>
</protein>
<keyword evidence="7" id="KW-0812">Transmembrane</keyword>
<dbReference type="InterPro" id="IPR001223">
    <property type="entry name" value="Glyco_hydro18_cat"/>
</dbReference>
<comment type="caution">
    <text evidence="9">The sequence shown here is derived from an EMBL/GenBank/DDBJ whole genome shotgun (WGS) entry which is preliminary data.</text>
</comment>
<organism evidence="9 10">
    <name type="scientific">Dreissena polymorpha</name>
    <name type="common">Zebra mussel</name>
    <name type="synonym">Mytilus polymorpha</name>
    <dbReference type="NCBI Taxonomy" id="45954"/>
    <lineage>
        <taxon>Eukaryota</taxon>
        <taxon>Metazoa</taxon>
        <taxon>Spiralia</taxon>
        <taxon>Lophotrochozoa</taxon>
        <taxon>Mollusca</taxon>
        <taxon>Bivalvia</taxon>
        <taxon>Autobranchia</taxon>
        <taxon>Heteroconchia</taxon>
        <taxon>Euheterodonta</taxon>
        <taxon>Imparidentia</taxon>
        <taxon>Neoheterodontei</taxon>
        <taxon>Myida</taxon>
        <taxon>Dreissenoidea</taxon>
        <taxon>Dreissenidae</taxon>
        <taxon>Dreissena</taxon>
    </lineage>
</organism>
<evidence type="ECO:0000256" key="4">
    <source>
        <dbReference type="ARBA" id="ARBA00023295"/>
    </source>
</evidence>
<dbReference type="Gene3D" id="3.10.50.10">
    <property type="match status" value="1"/>
</dbReference>
<evidence type="ECO:0000313" key="10">
    <source>
        <dbReference type="Proteomes" id="UP000828390"/>
    </source>
</evidence>
<dbReference type="PROSITE" id="PS51910">
    <property type="entry name" value="GH18_2"/>
    <property type="match status" value="1"/>
</dbReference>
<dbReference type="Proteomes" id="UP000828390">
    <property type="component" value="Unassembled WGS sequence"/>
</dbReference>
<dbReference type="SMART" id="SM00636">
    <property type="entry name" value="Glyco_18"/>
    <property type="match status" value="1"/>
</dbReference>
<evidence type="ECO:0000313" key="9">
    <source>
        <dbReference type="EMBL" id="KAH3716166.1"/>
    </source>
</evidence>
<dbReference type="PANTHER" id="PTHR11177">
    <property type="entry name" value="CHITINASE"/>
    <property type="match status" value="1"/>
</dbReference>
<keyword evidence="3" id="KW-0325">Glycoprotein</keyword>
<dbReference type="InterPro" id="IPR017853">
    <property type="entry name" value="GH"/>
</dbReference>
<dbReference type="FunFam" id="3.10.50.10:FF:000003">
    <property type="entry name" value="Class V chitinase CHIT5b"/>
    <property type="match status" value="1"/>
</dbReference>
<evidence type="ECO:0000256" key="1">
    <source>
        <dbReference type="ARBA" id="ARBA00022729"/>
    </source>
</evidence>
<reference evidence="9" key="2">
    <citation type="submission" date="2020-11" db="EMBL/GenBank/DDBJ databases">
        <authorList>
            <person name="McCartney M.A."/>
            <person name="Auch B."/>
            <person name="Kono T."/>
            <person name="Mallez S."/>
            <person name="Becker A."/>
            <person name="Gohl D.M."/>
            <person name="Silverstein K.A.T."/>
            <person name="Koren S."/>
            <person name="Bechman K.B."/>
            <person name="Herman A."/>
            <person name="Abrahante J.E."/>
            <person name="Garbe J."/>
        </authorList>
    </citation>
    <scope>NUCLEOTIDE SEQUENCE</scope>
    <source>
        <strain evidence="9">Duluth1</strain>
        <tissue evidence="9">Whole animal</tissue>
    </source>
</reference>
<dbReference type="GO" id="GO:0005576">
    <property type="term" value="C:extracellular region"/>
    <property type="evidence" value="ECO:0007669"/>
    <property type="project" value="TreeGrafter"/>
</dbReference>
<keyword evidence="4 5" id="KW-0326">Glycosidase</keyword>
<dbReference type="AlphaFoldDB" id="A0A9D4HGN2"/>
<dbReference type="InterPro" id="IPR050314">
    <property type="entry name" value="Glycosyl_Hydrlase_18"/>
</dbReference>
<dbReference type="GO" id="GO:0008061">
    <property type="term" value="F:chitin binding"/>
    <property type="evidence" value="ECO:0007669"/>
    <property type="project" value="InterPro"/>
</dbReference>
<evidence type="ECO:0000256" key="3">
    <source>
        <dbReference type="ARBA" id="ARBA00023180"/>
    </source>
</evidence>